<feature type="compositionally biased region" description="Low complexity" evidence="1">
    <location>
        <begin position="51"/>
        <end position="67"/>
    </location>
</feature>
<feature type="compositionally biased region" description="Low complexity" evidence="1">
    <location>
        <begin position="136"/>
        <end position="150"/>
    </location>
</feature>
<proteinExistence type="predicted"/>
<dbReference type="EMBL" id="AGQS02005062">
    <property type="protein sequence ID" value="KYF42053.1"/>
    <property type="molecule type" value="Genomic_DNA"/>
</dbReference>
<sequence>MRDELMGGAIHLAQEGTYTIVGRRTEVPYAYYLHEQRTIFEKKKAAKKAADAAAGAGSSSSSSSSSAPWPNAPTASGSGVSSPLPPTPGQPEPGAIFGASSPSSDSLVPSPPLPGPPSPYNVGAHGGPTFGASAVPPLIAPQAGPGAAGA</sequence>
<protein>
    <submittedName>
        <fullName evidence="2">MIF4G domain protein</fullName>
    </submittedName>
</protein>
<evidence type="ECO:0000313" key="3">
    <source>
        <dbReference type="Proteomes" id="UP000074247"/>
    </source>
</evidence>
<dbReference type="VEuPathDB" id="ToxoDB:TGARI_370730"/>
<feature type="region of interest" description="Disordered" evidence="1">
    <location>
        <begin position="42"/>
        <end position="150"/>
    </location>
</feature>
<comment type="caution">
    <text evidence="2">The sequence shown here is derived from an EMBL/GenBank/DDBJ whole genome shotgun (WGS) entry which is preliminary data.</text>
</comment>
<name>A0A139XTC3_TOXGO</name>
<evidence type="ECO:0000256" key="1">
    <source>
        <dbReference type="SAM" id="MobiDB-lite"/>
    </source>
</evidence>
<evidence type="ECO:0000313" key="2">
    <source>
        <dbReference type="EMBL" id="KYF42053.1"/>
    </source>
</evidence>
<organism evidence="2 3">
    <name type="scientific">Toxoplasma gondii ARI</name>
    <dbReference type="NCBI Taxonomy" id="1074872"/>
    <lineage>
        <taxon>Eukaryota</taxon>
        <taxon>Sar</taxon>
        <taxon>Alveolata</taxon>
        <taxon>Apicomplexa</taxon>
        <taxon>Conoidasida</taxon>
        <taxon>Coccidia</taxon>
        <taxon>Eucoccidiorida</taxon>
        <taxon>Eimeriorina</taxon>
        <taxon>Sarcocystidae</taxon>
        <taxon>Toxoplasma</taxon>
    </lineage>
</organism>
<feature type="compositionally biased region" description="Pro residues" evidence="1">
    <location>
        <begin position="109"/>
        <end position="119"/>
    </location>
</feature>
<feature type="non-terminal residue" evidence="2">
    <location>
        <position position="150"/>
    </location>
</feature>
<dbReference type="AlphaFoldDB" id="A0A139XTC3"/>
<gene>
    <name evidence="2" type="ORF">TGARI_370730</name>
</gene>
<reference evidence="2 3" key="1">
    <citation type="journal article" date="2016" name="Nat. Commun.">
        <title>Local admixture of amplified and diversified secreted pathogenesis determinants shapes mosaic Toxoplasma gondii genomes.</title>
        <authorList>
            <person name="Lorenzi H."/>
            <person name="Khan A."/>
            <person name="Behnke M.S."/>
            <person name="Namasivayam S."/>
            <person name="Swapna L.S."/>
            <person name="Hadjithomas M."/>
            <person name="Karamycheva S."/>
            <person name="Pinney D."/>
            <person name="Brunk B.P."/>
            <person name="Ajioka J.W."/>
            <person name="Ajzenberg D."/>
            <person name="Boothroyd J.C."/>
            <person name="Boyle J.P."/>
            <person name="Darde M.L."/>
            <person name="Diaz-Miranda M.A."/>
            <person name="Dubey J.P."/>
            <person name="Fritz H.M."/>
            <person name="Gennari S.M."/>
            <person name="Gregory B.D."/>
            <person name="Kim K."/>
            <person name="Saeij J.P."/>
            <person name="Su C."/>
            <person name="White M.W."/>
            <person name="Zhu X.Q."/>
            <person name="Howe D.K."/>
            <person name="Rosenthal B.M."/>
            <person name="Grigg M.E."/>
            <person name="Parkinson J."/>
            <person name="Liu L."/>
            <person name="Kissinger J.C."/>
            <person name="Roos D.S."/>
            <person name="Sibley L.D."/>
        </authorList>
    </citation>
    <scope>NUCLEOTIDE SEQUENCE [LARGE SCALE GENOMIC DNA]</scope>
    <source>
        <strain evidence="2 3">ARI</strain>
    </source>
</reference>
<dbReference type="Proteomes" id="UP000074247">
    <property type="component" value="Unassembled WGS sequence"/>
</dbReference>
<accession>A0A139XTC3</accession>